<dbReference type="RefSeq" id="WP_317228271.1">
    <property type="nucleotide sequence ID" value="NZ_JAWJEJ010000002.1"/>
</dbReference>
<dbReference type="PANTHER" id="PTHR12147">
    <property type="entry name" value="METALLOPEPTIDASE M28 FAMILY MEMBER"/>
    <property type="match status" value="1"/>
</dbReference>
<feature type="transmembrane region" description="Helical" evidence="1">
    <location>
        <begin position="424"/>
        <end position="446"/>
    </location>
</feature>
<reference evidence="3 4" key="1">
    <citation type="submission" date="2023-10" db="EMBL/GenBank/DDBJ databases">
        <title>Sphingomonas sp. HF-S4 16S ribosomal RNA gene Genome sequencing and assembly.</title>
        <authorList>
            <person name="Lee H."/>
        </authorList>
    </citation>
    <scope>NUCLEOTIDE SEQUENCE [LARGE SCALE GENOMIC DNA]</scope>
    <source>
        <strain evidence="3 4">HF-S4</strain>
    </source>
</reference>
<dbReference type="SUPFAM" id="SSF53187">
    <property type="entry name" value="Zn-dependent exopeptidases"/>
    <property type="match status" value="1"/>
</dbReference>
<feature type="transmembrane region" description="Helical" evidence="1">
    <location>
        <begin position="356"/>
        <end position="379"/>
    </location>
</feature>
<dbReference type="Gene3D" id="3.40.630.10">
    <property type="entry name" value="Zn peptidases"/>
    <property type="match status" value="1"/>
</dbReference>
<keyword evidence="1" id="KW-0472">Membrane</keyword>
<dbReference type="Pfam" id="PF04389">
    <property type="entry name" value="Peptidase_M28"/>
    <property type="match status" value="1"/>
</dbReference>
<feature type="transmembrane region" description="Helical" evidence="1">
    <location>
        <begin position="7"/>
        <end position="24"/>
    </location>
</feature>
<feature type="transmembrane region" description="Helical" evidence="1">
    <location>
        <begin position="519"/>
        <end position="539"/>
    </location>
</feature>
<feature type="transmembrane region" description="Helical" evidence="1">
    <location>
        <begin position="493"/>
        <end position="513"/>
    </location>
</feature>
<dbReference type="InterPro" id="IPR045175">
    <property type="entry name" value="M28_fam"/>
</dbReference>
<dbReference type="InterPro" id="IPR007484">
    <property type="entry name" value="Peptidase_M28"/>
</dbReference>
<feature type="domain" description="Peptidase M28" evidence="2">
    <location>
        <begin position="106"/>
        <end position="291"/>
    </location>
</feature>
<gene>
    <name evidence="3" type="ORF">RZN05_19100</name>
</gene>
<proteinExistence type="predicted"/>
<protein>
    <submittedName>
        <fullName evidence="3">M28 family peptidase</fullName>
    </submittedName>
</protein>
<keyword evidence="4" id="KW-1185">Reference proteome</keyword>
<dbReference type="Proteomes" id="UP001273531">
    <property type="component" value="Unassembled WGS sequence"/>
</dbReference>
<feature type="transmembrane region" description="Helical" evidence="1">
    <location>
        <begin position="466"/>
        <end position="486"/>
    </location>
</feature>
<comment type="caution">
    <text evidence="3">The sequence shown here is derived from an EMBL/GenBank/DDBJ whole genome shotgun (WGS) entry which is preliminary data.</text>
</comment>
<feature type="transmembrane region" description="Helical" evidence="1">
    <location>
        <begin position="391"/>
        <end position="412"/>
    </location>
</feature>
<evidence type="ECO:0000259" key="2">
    <source>
        <dbReference type="Pfam" id="PF04389"/>
    </source>
</evidence>
<dbReference type="PANTHER" id="PTHR12147:SF26">
    <property type="entry name" value="PEPTIDASE M28 DOMAIN-CONTAINING PROTEIN"/>
    <property type="match status" value="1"/>
</dbReference>
<name>A0ABU3YCJ1_9SPHN</name>
<sequence>MTVSKRAGWWGVVLSLMLLALWAIRPIGVSPPRHLDTEFNTERAVGRLAAILGDQRPHPTDSDANDALEARLLAQIRAAGFTPEIRQGFHCNDIRAGAAICARPRNIVFWITPPGDDAVMLTAHHDSVPAGPGAADDGIGVAVALEVAHLLKARPLGRPVLVLLTDAEEAGLVGAAMFAARDPLARRIGAVVNLEARGTTGAANMFQTSRPNGNDIAALRVGGVVPAANSLASDLYSILPNDTDLTMLLPLKVDAANFAIIGAGTRYHTPLDNLANLDRRSVRQMGAEALAAVTGFASLAGGSKAAEGQSIFVNIGPWFFFVLPSGVALALLVVGLGSAILVYARTGGGGAVKAALAPPLALLLGTGLAVLLGMLVAAIRPEAAFGTGWPIALRLMYGAAALGGAGLVLDWLRVPSATRLAASAWIWLTALVLAAFAFLPGLAVIASGPALFVLAAAIASLVVPRVVPWLFGAAALAFALVMLPIAGGFEDGLFVEQAAPIAALLIFLLLFAMPGASGLRAPLACGAVLAAALAAALLVPAYTNDAPRHLNVVHQDDMQGASFRIYDNGPLPPAMQSAARFAPTPDGERDWHALAPRLGDDGRIDVISDTIAGDLRTIVLRAVAPSADRQEFYVAKGEGLRGLTVNGARPQVKGALAYFGCTGRSCRTLDITLSWAAKAPLPAIGWHRTRYGAGEAARALVAARPATAIPVHVGDRQVLVRPVKLER</sequence>
<evidence type="ECO:0000313" key="3">
    <source>
        <dbReference type="EMBL" id="MDV3459114.1"/>
    </source>
</evidence>
<keyword evidence="1" id="KW-0812">Transmembrane</keyword>
<accession>A0ABU3YCJ1</accession>
<evidence type="ECO:0000313" key="4">
    <source>
        <dbReference type="Proteomes" id="UP001273531"/>
    </source>
</evidence>
<feature type="transmembrane region" description="Helical" evidence="1">
    <location>
        <begin position="318"/>
        <end position="344"/>
    </location>
</feature>
<organism evidence="3 4">
    <name type="scientific">Sphingomonas agrestis</name>
    <dbReference type="NCBI Taxonomy" id="3080540"/>
    <lineage>
        <taxon>Bacteria</taxon>
        <taxon>Pseudomonadati</taxon>
        <taxon>Pseudomonadota</taxon>
        <taxon>Alphaproteobacteria</taxon>
        <taxon>Sphingomonadales</taxon>
        <taxon>Sphingomonadaceae</taxon>
        <taxon>Sphingomonas</taxon>
    </lineage>
</organism>
<evidence type="ECO:0000256" key="1">
    <source>
        <dbReference type="SAM" id="Phobius"/>
    </source>
</evidence>
<keyword evidence="1" id="KW-1133">Transmembrane helix</keyword>
<dbReference type="EMBL" id="JAWJEJ010000002">
    <property type="protein sequence ID" value="MDV3459114.1"/>
    <property type="molecule type" value="Genomic_DNA"/>
</dbReference>